<evidence type="ECO:0000313" key="1">
    <source>
        <dbReference type="EMBL" id="KPL83877.1"/>
    </source>
</evidence>
<keyword evidence="2" id="KW-1185">Reference proteome</keyword>
<protein>
    <recommendedName>
        <fullName evidence="3">GH16 domain-containing protein</fullName>
    </recommendedName>
</protein>
<dbReference type="AlphaFoldDB" id="A0A0P6Y3C2"/>
<dbReference type="SUPFAM" id="SSF49899">
    <property type="entry name" value="Concanavalin A-like lectins/glucanases"/>
    <property type="match status" value="1"/>
</dbReference>
<name>A0A0P6Y3C2_9CHLR</name>
<dbReference type="EMBL" id="LGKO01000002">
    <property type="protein sequence ID" value="KPL83877.1"/>
    <property type="molecule type" value="Genomic_DNA"/>
</dbReference>
<comment type="caution">
    <text evidence="1">The sequence shown here is derived from an EMBL/GenBank/DDBJ whole genome shotgun (WGS) entry which is preliminary data.</text>
</comment>
<reference evidence="1 2" key="1">
    <citation type="submission" date="2015-07" db="EMBL/GenBank/DDBJ databases">
        <title>Whole genome sequence of Thermanaerothrix daxensis DSM 23592.</title>
        <authorList>
            <person name="Hemp J."/>
            <person name="Ward L.M."/>
            <person name="Pace L.A."/>
            <person name="Fischer W.W."/>
        </authorList>
    </citation>
    <scope>NUCLEOTIDE SEQUENCE [LARGE SCALE GENOMIC DNA]</scope>
    <source>
        <strain evidence="1 2">GNS-1</strain>
    </source>
</reference>
<dbReference type="RefSeq" id="WP_152965499.1">
    <property type="nucleotide sequence ID" value="NZ_LGKO01000002.1"/>
</dbReference>
<gene>
    <name evidence="1" type="ORF">SE15_01180</name>
</gene>
<organism evidence="1 2">
    <name type="scientific">Thermanaerothrix daxensis</name>
    <dbReference type="NCBI Taxonomy" id="869279"/>
    <lineage>
        <taxon>Bacteria</taxon>
        <taxon>Bacillati</taxon>
        <taxon>Chloroflexota</taxon>
        <taxon>Anaerolineae</taxon>
        <taxon>Anaerolineales</taxon>
        <taxon>Anaerolineaceae</taxon>
        <taxon>Thermanaerothrix</taxon>
    </lineage>
</organism>
<dbReference type="STRING" id="869279.SE15_01180"/>
<evidence type="ECO:0008006" key="3">
    <source>
        <dbReference type="Google" id="ProtNLM"/>
    </source>
</evidence>
<evidence type="ECO:0000313" key="2">
    <source>
        <dbReference type="Proteomes" id="UP000050544"/>
    </source>
</evidence>
<dbReference type="InterPro" id="IPR013320">
    <property type="entry name" value="ConA-like_dom_sf"/>
</dbReference>
<sequence>MSTPHFSCSRPLHLEARQTGGGQVLPMAPEGWLLQLPATSPTTYALAQLDDYLLLPRSYFPWQPPLRLDLAARVSSSTLPGTWGFGLWNDPFAMPLGVRGTARHLPTWPQALWFFHASPRNFLSLQDDQPANGFLAAVFSAPTWSAAWLAPALIALPALLWPPTARLLRRLLRLWIHQDALHLEIDVTEWHHYTLYWQAERSRFSVDGITVCETSVTPRGRLGLVMWIDNQYAAFTPQGELRFGLEATPPAWLEIREVRVQSERM</sequence>
<dbReference type="OrthoDB" id="160693at2"/>
<proteinExistence type="predicted"/>
<dbReference type="Proteomes" id="UP000050544">
    <property type="component" value="Unassembled WGS sequence"/>
</dbReference>
<dbReference type="Gene3D" id="2.60.120.200">
    <property type="match status" value="1"/>
</dbReference>
<accession>A0A0P6Y3C2</accession>